<name>A0AAE0LPF0_9PEZI</name>
<dbReference type="Proteomes" id="UP001278766">
    <property type="component" value="Unassembled WGS sequence"/>
</dbReference>
<feature type="non-terminal residue" evidence="2">
    <location>
        <position position="117"/>
    </location>
</feature>
<proteinExistence type="predicted"/>
<keyword evidence="1" id="KW-0472">Membrane</keyword>
<evidence type="ECO:0000313" key="2">
    <source>
        <dbReference type="EMBL" id="KAK3292966.1"/>
    </source>
</evidence>
<dbReference type="AlphaFoldDB" id="A0AAE0LPF0"/>
<protein>
    <submittedName>
        <fullName evidence="2">Uncharacterized protein</fullName>
    </submittedName>
</protein>
<comment type="caution">
    <text evidence="2">The sequence shown here is derived from an EMBL/GenBank/DDBJ whole genome shotgun (WGS) entry which is preliminary data.</text>
</comment>
<sequence>MQRYICMVDGVGWGCWVAVVRGVCGGGGGGSGRLPTYLAYLPPVLWVCMYVAFRAGIGTCVVAWLAFGSAPPVVQPRARAPPLRYYSFMSLLFVGNMDARGRFVARGWWHVRKLDNT</sequence>
<reference evidence="2" key="2">
    <citation type="submission" date="2023-06" db="EMBL/GenBank/DDBJ databases">
        <authorList>
            <consortium name="Lawrence Berkeley National Laboratory"/>
            <person name="Haridas S."/>
            <person name="Hensen N."/>
            <person name="Bonometti L."/>
            <person name="Westerberg I."/>
            <person name="Brannstrom I.O."/>
            <person name="Guillou S."/>
            <person name="Cros-Aarteil S."/>
            <person name="Calhoun S."/>
            <person name="Kuo A."/>
            <person name="Mondo S."/>
            <person name="Pangilinan J."/>
            <person name="Riley R."/>
            <person name="Labutti K."/>
            <person name="Andreopoulos B."/>
            <person name="Lipzen A."/>
            <person name="Chen C."/>
            <person name="Yanf M."/>
            <person name="Daum C."/>
            <person name="Ng V."/>
            <person name="Clum A."/>
            <person name="Steindorff A."/>
            <person name="Ohm R."/>
            <person name="Martin F."/>
            <person name="Silar P."/>
            <person name="Natvig D."/>
            <person name="Lalanne C."/>
            <person name="Gautier V."/>
            <person name="Ament-Velasquez S.L."/>
            <person name="Kruys A."/>
            <person name="Hutchinson M.I."/>
            <person name="Powell A.J."/>
            <person name="Barry K."/>
            <person name="Miller A.N."/>
            <person name="Grigoriev I.V."/>
            <person name="Debuchy R."/>
            <person name="Gladieux P."/>
            <person name="Thoren M.H."/>
            <person name="Johannesson H."/>
        </authorList>
    </citation>
    <scope>NUCLEOTIDE SEQUENCE</scope>
    <source>
        <strain evidence="2">CBS 168.71</strain>
    </source>
</reference>
<dbReference type="GeneID" id="87841236"/>
<organism evidence="2 3">
    <name type="scientific">Chaetomium fimeti</name>
    <dbReference type="NCBI Taxonomy" id="1854472"/>
    <lineage>
        <taxon>Eukaryota</taxon>
        <taxon>Fungi</taxon>
        <taxon>Dikarya</taxon>
        <taxon>Ascomycota</taxon>
        <taxon>Pezizomycotina</taxon>
        <taxon>Sordariomycetes</taxon>
        <taxon>Sordariomycetidae</taxon>
        <taxon>Sordariales</taxon>
        <taxon>Chaetomiaceae</taxon>
        <taxon>Chaetomium</taxon>
    </lineage>
</organism>
<evidence type="ECO:0000256" key="1">
    <source>
        <dbReference type="SAM" id="Phobius"/>
    </source>
</evidence>
<accession>A0AAE0LPF0</accession>
<gene>
    <name evidence="2" type="ORF">B0H64DRAFT_403218</name>
</gene>
<evidence type="ECO:0000313" key="3">
    <source>
        <dbReference type="Proteomes" id="UP001278766"/>
    </source>
</evidence>
<dbReference type="RefSeq" id="XP_062656480.1">
    <property type="nucleotide sequence ID" value="XM_062804288.1"/>
</dbReference>
<dbReference type="EMBL" id="JAUEPN010000006">
    <property type="protein sequence ID" value="KAK3292966.1"/>
    <property type="molecule type" value="Genomic_DNA"/>
</dbReference>
<keyword evidence="1" id="KW-1133">Transmembrane helix</keyword>
<feature type="transmembrane region" description="Helical" evidence="1">
    <location>
        <begin position="44"/>
        <end position="67"/>
    </location>
</feature>
<keyword evidence="1" id="KW-0812">Transmembrane</keyword>
<keyword evidence="3" id="KW-1185">Reference proteome</keyword>
<reference evidence="2" key="1">
    <citation type="journal article" date="2023" name="Mol. Phylogenet. Evol.">
        <title>Genome-scale phylogeny and comparative genomics of the fungal order Sordariales.</title>
        <authorList>
            <person name="Hensen N."/>
            <person name="Bonometti L."/>
            <person name="Westerberg I."/>
            <person name="Brannstrom I.O."/>
            <person name="Guillou S."/>
            <person name="Cros-Aarteil S."/>
            <person name="Calhoun S."/>
            <person name="Haridas S."/>
            <person name="Kuo A."/>
            <person name="Mondo S."/>
            <person name="Pangilinan J."/>
            <person name="Riley R."/>
            <person name="LaButti K."/>
            <person name="Andreopoulos B."/>
            <person name="Lipzen A."/>
            <person name="Chen C."/>
            <person name="Yan M."/>
            <person name="Daum C."/>
            <person name="Ng V."/>
            <person name="Clum A."/>
            <person name="Steindorff A."/>
            <person name="Ohm R.A."/>
            <person name="Martin F."/>
            <person name="Silar P."/>
            <person name="Natvig D.O."/>
            <person name="Lalanne C."/>
            <person name="Gautier V."/>
            <person name="Ament-Velasquez S.L."/>
            <person name="Kruys A."/>
            <person name="Hutchinson M.I."/>
            <person name="Powell A.J."/>
            <person name="Barry K."/>
            <person name="Miller A.N."/>
            <person name="Grigoriev I.V."/>
            <person name="Debuchy R."/>
            <person name="Gladieux P."/>
            <person name="Hiltunen Thoren M."/>
            <person name="Johannesson H."/>
        </authorList>
    </citation>
    <scope>NUCLEOTIDE SEQUENCE</scope>
    <source>
        <strain evidence="2">CBS 168.71</strain>
    </source>
</reference>